<keyword evidence="5 7" id="KW-1133">Transmembrane helix</keyword>
<sequence>MIVKTEKNDVFDKLFIIINYLVFGIFTLICVYPFYYLIINTLSANDLSANGAINFMPKGFHLENYKQVLQLQGLSQAALVSVGRTVIGTACTVLASAFLGFMFTQEKMWKRKFWYRFFVITMYFNAGLIPMFITMKTLHLTNTFWVYVIPAIVQPFNIILVKTYVESIPKALQEAAEIDGASILKIFYKIILPASTPILATIAIFSAVGQWNSFQDTLIYITDQKLYSLQYLLYTYINQASSLAQLVKNSAGGALNVAALATQQTPTSIRMTVSIIVVLPILFIYPLFQRFFVKGIMIGSVKG</sequence>
<evidence type="ECO:0000256" key="2">
    <source>
        <dbReference type="ARBA" id="ARBA00022448"/>
    </source>
</evidence>
<protein>
    <submittedName>
        <fullName evidence="9">Carbohydrate ABC transporter permease</fullName>
    </submittedName>
</protein>
<dbReference type="InterPro" id="IPR035906">
    <property type="entry name" value="MetI-like_sf"/>
</dbReference>
<keyword evidence="6 7" id="KW-0472">Membrane</keyword>
<dbReference type="EMBL" id="JADIML010000270">
    <property type="protein sequence ID" value="MBO8464149.1"/>
    <property type="molecule type" value="Genomic_DNA"/>
</dbReference>
<dbReference type="GO" id="GO:0055085">
    <property type="term" value="P:transmembrane transport"/>
    <property type="evidence" value="ECO:0007669"/>
    <property type="project" value="InterPro"/>
</dbReference>
<dbReference type="Gene3D" id="1.10.3720.10">
    <property type="entry name" value="MetI-like"/>
    <property type="match status" value="1"/>
</dbReference>
<feature type="transmembrane region" description="Helical" evidence="7">
    <location>
        <begin position="77"/>
        <end position="101"/>
    </location>
</feature>
<dbReference type="InterPro" id="IPR000515">
    <property type="entry name" value="MetI-like"/>
</dbReference>
<organism evidence="9 10">
    <name type="scientific">Candidatus Scybalomonas excrementavium</name>
    <dbReference type="NCBI Taxonomy" id="2840943"/>
    <lineage>
        <taxon>Bacteria</taxon>
        <taxon>Bacillati</taxon>
        <taxon>Bacillota</taxon>
        <taxon>Clostridia</taxon>
        <taxon>Lachnospirales</taxon>
        <taxon>Lachnospiraceae</taxon>
        <taxon>Lachnospiraceae incertae sedis</taxon>
        <taxon>Candidatus Scybalomonas</taxon>
    </lineage>
</organism>
<accession>A0A9D9N8H9</accession>
<keyword evidence="3" id="KW-1003">Cell membrane</keyword>
<evidence type="ECO:0000259" key="8">
    <source>
        <dbReference type="PROSITE" id="PS50928"/>
    </source>
</evidence>
<evidence type="ECO:0000313" key="9">
    <source>
        <dbReference type="EMBL" id="MBO8464149.1"/>
    </source>
</evidence>
<dbReference type="PROSITE" id="PS50928">
    <property type="entry name" value="ABC_TM1"/>
    <property type="match status" value="1"/>
</dbReference>
<keyword evidence="4 7" id="KW-0812">Transmembrane</keyword>
<gene>
    <name evidence="9" type="ORF">IAC13_09480</name>
</gene>
<dbReference type="Proteomes" id="UP000823618">
    <property type="component" value="Unassembled WGS sequence"/>
</dbReference>
<evidence type="ECO:0000256" key="6">
    <source>
        <dbReference type="ARBA" id="ARBA00023136"/>
    </source>
</evidence>
<feature type="transmembrane region" description="Helical" evidence="7">
    <location>
        <begin position="14"/>
        <end position="38"/>
    </location>
</feature>
<dbReference type="Pfam" id="PF00528">
    <property type="entry name" value="BPD_transp_1"/>
    <property type="match status" value="1"/>
</dbReference>
<feature type="transmembrane region" description="Helical" evidence="7">
    <location>
        <begin position="113"/>
        <end position="133"/>
    </location>
</feature>
<evidence type="ECO:0000256" key="1">
    <source>
        <dbReference type="ARBA" id="ARBA00004651"/>
    </source>
</evidence>
<dbReference type="GO" id="GO:0005886">
    <property type="term" value="C:plasma membrane"/>
    <property type="evidence" value="ECO:0007669"/>
    <property type="project" value="UniProtKB-SubCell"/>
</dbReference>
<dbReference type="CDD" id="cd06261">
    <property type="entry name" value="TM_PBP2"/>
    <property type="match status" value="1"/>
</dbReference>
<evidence type="ECO:0000256" key="5">
    <source>
        <dbReference type="ARBA" id="ARBA00022989"/>
    </source>
</evidence>
<feature type="domain" description="ABC transmembrane type-1" evidence="8">
    <location>
        <begin position="78"/>
        <end position="288"/>
    </location>
</feature>
<dbReference type="PANTHER" id="PTHR43744">
    <property type="entry name" value="ABC TRANSPORTER PERMEASE PROTEIN MG189-RELATED-RELATED"/>
    <property type="match status" value="1"/>
</dbReference>
<name>A0A9D9N8H9_9FIRM</name>
<comment type="subcellular location">
    <subcellularLocation>
        <location evidence="1 7">Cell membrane</location>
        <topology evidence="1 7">Multi-pass membrane protein</topology>
    </subcellularLocation>
</comment>
<feature type="transmembrane region" description="Helical" evidence="7">
    <location>
        <begin position="269"/>
        <end position="288"/>
    </location>
</feature>
<dbReference type="SUPFAM" id="SSF161098">
    <property type="entry name" value="MetI-like"/>
    <property type="match status" value="1"/>
</dbReference>
<evidence type="ECO:0000313" key="10">
    <source>
        <dbReference type="Proteomes" id="UP000823618"/>
    </source>
</evidence>
<keyword evidence="2 7" id="KW-0813">Transport</keyword>
<comment type="caution">
    <text evidence="9">The sequence shown here is derived from an EMBL/GenBank/DDBJ whole genome shotgun (WGS) entry which is preliminary data.</text>
</comment>
<evidence type="ECO:0000256" key="7">
    <source>
        <dbReference type="RuleBase" id="RU363032"/>
    </source>
</evidence>
<comment type="similarity">
    <text evidence="7">Belongs to the binding-protein-dependent transport system permease family.</text>
</comment>
<dbReference type="AlphaFoldDB" id="A0A9D9N8H9"/>
<feature type="transmembrane region" description="Helical" evidence="7">
    <location>
        <begin position="186"/>
        <end position="208"/>
    </location>
</feature>
<evidence type="ECO:0000256" key="4">
    <source>
        <dbReference type="ARBA" id="ARBA00022692"/>
    </source>
</evidence>
<reference evidence="9" key="1">
    <citation type="submission" date="2020-10" db="EMBL/GenBank/DDBJ databases">
        <authorList>
            <person name="Gilroy R."/>
        </authorList>
    </citation>
    <scope>NUCLEOTIDE SEQUENCE</scope>
    <source>
        <strain evidence="9">E3-2379</strain>
    </source>
</reference>
<reference evidence="9" key="2">
    <citation type="journal article" date="2021" name="PeerJ">
        <title>Extensive microbial diversity within the chicken gut microbiome revealed by metagenomics and culture.</title>
        <authorList>
            <person name="Gilroy R."/>
            <person name="Ravi A."/>
            <person name="Getino M."/>
            <person name="Pursley I."/>
            <person name="Horton D.L."/>
            <person name="Alikhan N.F."/>
            <person name="Baker D."/>
            <person name="Gharbi K."/>
            <person name="Hall N."/>
            <person name="Watson M."/>
            <person name="Adriaenssens E.M."/>
            <person name="Foster-Nyarko E."/>
            <person name="Jarju S."/>
            <person name="Secka A."/>
            <person name="Antonio M."/>
            <person name="Oren A."/>
            <person name="Chaudhuri R.R."/>
            <person name="La Ragione R."/>
            <person name="Hildebrand F."/>
            <person name="Pallen M.J."/>
        </authorList>
    </citation>
    <scope>NUCLEOTIDE SEQUENCE</scope>
    <source>
        <strain evidence="9">E3-2379</strain>
    </source>
</reference>
<feature type="transmembrane region" description="Helical" evidence="7">
    <location>
        <begin position="145"/>
        <end position="165"/>
    </location>
</feature>
<dbReference type="PANTHER" id="PTHR43744:SF9">
    <property type="entry name" value="POLYGALACTURONAN_RHAMNOGALACTURONAN TRANSPORT SYSTEM PERMEASE PROTEIN YTCP"/>
    <property type="match status" value="1"/>
</dbReference>
<proteinExistence type="inferred from homology"/>
<evidence type="ECO:0000256" key="3">
    <source>
        <dbReference type="ARBA" id="ARBA00022475"/>
    </source>
</evidence>